<reference evidence="4 5" key="1">
    <citation type="journal article" date="2018" name="Biotechnol. Biofuels">
        <title>Integrative visual omics of the white-rot fungus Polyporus brumalis exposes the biotechnological potential of its oxidative enzymes for delignifying raw plant biomass.</title>
        <authorList>
            <person name="Miyauchi S."/>
            <person name="Rancon A."/>
            <person name="Drula E."/>
            <person name="Hage H."/>
            <person name="Chaduli D."/>
            <person name="Favel A."/>
            <person name="Grisel S."/>
            <person name="Henrissat B."/>
            <person name="Herpoel-Gimbert I."/>
            <person name="Ruiz-Duenas F.J."/>
            <person name="Chevret D."/>
            <person name="Hainaut M."/>
            <person name="Lin J."/>
            <person name="Wang M."/>
            <person name="Pangilinan J."/>
            <person name="Lipzen A."/>
            <person name="Lesage-Meessen L."/>
            <person name="Navarro D."/>
            <person name="Riley R."/>
            <person name="Grigoriev I.V."/>
            <person name="Zhou S."/>
            <person name="Raouche S."/>
            <person name="Rosso M.N."/>
        </authorList>
    </citation>
    <scope>NUCLEOTIDE SEQUENCE [LARGE SCALE GENOMIC DNA]</scope>
    <source>
        <strain evidence="4 5">BRFM 1820</strain>
    </source>
</reference>
<organism evidence="4 5">
    <name type="scientific">Lentinus brumalis</name>
    <dbReference type="NCBI Taxonomy" id="2498619"/>
    <lineage>
        <taxon>Eukaryota</taxon>
        <taxon>Fungi</taxon>
        <taxon>Dikarya</taxon>
        <taxon>Basidiomycota</taxon>
        <taxon>Agaricomycotina</taxon>
        <taxon>Agaricomycetes</taxon>
        <taxon>Polyporales</taxon>
        <taxon>Polyporaceae</taxon>
        <taxon>Lentinus</taxon>
    </lineage>
</organism>
<feature type="domain" description="CCHC-type" evidence="3">
    <location>
        <begin position="430"/>
        <end position="443"/>
    </location>
</feature>
<dbReference type="OrthoDB" id="3248529at2759"/>
<accession>A0A371DI37</accession>
<dbReference type="PROSITE" id="PS50158">
    <property type="entry name" value="ZF_CCHC"/>
    <property type="match status" value="1"/>
</dbReference>
<dbReference type="GO" id="GO:0003676">
    <property type="term" value="F:nucleic acid binding"/>
    <property type="evidence" value="ECO:0007669"/>
    <property type="project" value="InterPro"/>
</dbReference>
<sequence length="531" mass="55039">MSTPTAKLPADLVIAPGDPQPSTGGTKTVKTRAGTRATTAATAATGAAASETTTKAAEQAKPDKVRVSQSASPSEPSAEARGSGTAPPTPPPTQPTGQQGTTTAPATQQNPGPTVNARTAAAAPQLVSLPAAHLAALYKRIADLEHAGPPAGIPAPTPEARLPITATAASAATAAPTLPAMPLPSAPVNALVADPLEVDRAKLLALLGRDPSHAQAAALPDIVPGYHPSILDIPVPRKVENAVKNGDYIPYSQLAPSARAVAVPEHESLLSALAGPQPLDRSGEYSISAHDWMSVAGTVEELVSKYHGEKRAAALRAHHALVPRLASQLDWLAALKYDIGEREMARSVPQLDLGTANEARIAQVTVDYHRRLATRSFEATARGSTSYTPQAPPRQPLQPRKYGPPADEGPRKRPKTTGAPTRGGSESVLCFRCGFTGHYPSACTATVTAAGRPVAPRSTTSNSPNALATPEGRPISRMSICTGWVGRLAKSRAGLMVQACVRNPANRPQSSAPVACSQKLSHRLKVTINKI</sequence>
<proteinExistence type="predicted"/>
<gene>
    <name evidence="4" type="ORF">OH76DRAFT_197322</name>
</gene>
<evidence type="ECO:0000313" key="5">
    <source>
        <dbReference type="Proteomes" id="UP000256964"/>
    </source>
</evidence>
<keyword evidence="1" id="KW-0862">Zinc</keyword>
<evidence type="ECO:0000313" key="4">
    <source>
        <dbReference type="EMBL" id="RDX52199.1"/>
    </source>
</evidence>
<dbReference type="EMBL" id="KZ857391">
    <property type="protein sequence ID" value="RDX52199.1"/>
    <property type="molecule type" value="Genomic_DNA"/>
</dbReference>
<name>A0A371DI37_9APHY</name>
<protein>
    <recommendedName>
        <fullName evidence="3">CCHC-type domain-containing protein</fullName>
    </recommendedName>
</protein>
<keyword evidence="1" id="KW-0479">Metal-binding</keyword>
<dbReference type="AlphaFoldDB" id="A0A371DI37"/>
<dbReference type="GO" id="GO:0008270">
    <property type="term" value="F:zinc ion binding"/>
    <property type="evidence" value="ECO:0007669"/>
    <property type="project" value="UniProtKB-KW"/>
</dbReference>
<feature type="compositionally biased region" description="Low complexity" evidence="2">
    <location>
        <begin position="95"/>
        <end position="114"/>
    </location>
</feature>
<dbReference type="Proteomes" id="UP000256964">
    <property type="component" value="Unassembled WGS sequence"/>
</dbReference>
<feature type="region of interest" description="Disordered" evidence="2">
    <location>
        <begin position="377"/>
        <end position="424"/>
    </location>
</feature>
<feature type="compositionally biased region" description="Low complexity" evidence="2">
    <location>
        <begin position="70"/>
        <end position="86"/>
    </location>
</feature>
<evidence type="ECO:0000256" key="1">
    <source>
        <dbReference type="PROSITE-ProRule" id="PRU00047"/>
    </source>
</evidence>
<evidence type="ECO:0000256" key="2">
    <source>
        <dbReference type="SAM" id="MobiDB-lite"/>
    </source>
</evidence>
<keyword evidence="1" id="KW-0863">Zinc-finger</keyword>
<feature type="region of interest" description="Disordered" evidence="2">
    <location>
        <begin position="1"/>
        <end position="117"/>
    </location>
</feature>
<dbReference type="InterPro" id="IPR001878">
    <property type="entry name" value="Znf_CCHC"/>
</dbReference>
<evidence type="ECO:0000259" key="3">
    <source>
        <dbReference type="PROSITE" id="PS50158"/>
    </source>
</evidence>
<feature type="compositionally biased region" description="Low complexity" evidence="2">
    <location>
        <begin position="23"/>
        <end position="57"/>
    </location>
</feature>
<keyword evidence="5" id="KW-1185">Reference proteome</keyword>